<evidence type="ECO:0000313" key="1">
    <source>
        <dbReference type="EMBL" id="KAL3612518.1"/>
    </source>
</evidence>
<dbReference type="Proteomes" id="UP000309997">
    <property type="component" value="Unassembled WGS sequence"/>
</dbReference>
<protein>
    <submittedName>
        <fullName evidence="1">Uncharacterized protein</fullName>
    </submittedName>
</protein>
<sequence>MTILPSLICPTKTLLSQEMNRISMRSGQACPDSIWLHEFVRNKWAKHTNVREVKSGPSKEDKSEHQIPGVL</sequence>
<accession>A0ACC4D4L5</accession>
<evidence type="ECO:0000313" key="2">
    <source>
        <dbReference type="Proteomes" id="UP000309997"/>
    </source>
</evidence>
<proteinExistence type="predicted"/>
<comment type="caution">
    <text evidence="1">The sequence shown here is derived from an EMBL/GenBank/DDBJ whole genome shotgun (WGS) entry which is preliminary data.</text>
</comment>
<dbReference type="EMBL" id="RCHU02000001">
    <property type="protein sequence ID" value="KAL3612518.1"/>
    <property type="molecule type" value="Genomic_DNA"/>
</dbReference>
<organism evidence="1 2">
    <name type="scientific">Populus alba</name>
    <name type="common">White poplar</name>
    <dbReference type="NCBI Taxonomy" id="43335"/>
    <lineage>
        <taxon>Eukaryota</taxon>
        <taxon>Viridiplantae</taxon>
        <taxon>Streptophyta</taxon>
        <taxon>Embryophyta</taxon>
        <taxon>Tracheophyta</taxon>
        <taxon>Spermatophyta</taxon>
        <taxon>Magnoliopsida</taxon>
        <taxon>eudicotyledons</taxon>
        <taxon>Gunneridae</taxon>
        <taxon>Pentapetalae</taxon>
        <taxon>rosids</taxon>
        <taxon>fabids</taxon>
        <taxon>Malpighiales</taxon>
        <taxon>Salicaceae</taxon>
        <taxon>Saliceae</taxon>
        <taxon>Populus</taxon>
    </lineage>
</organism>
<reference evidence="1 2" key="1">
    <citation type="journal article" date="2024" name="Plant Biotechnol. J.">
        <title>Genome and CRISPR/Cas9 system of a widespread forest tree (Populus alba) in the world.</title>
        <authorList>
            <person name="Liu Y.J."/>
            <person name="Jiang P.F."/>
            <person name="Han X.M."/>
            <person name="Li X.Y."/>
            <person name="Wang H.M."/>
            <person name="Wang Y.J."/>
            <person name="Wang X.X."/>
            <person name="Zeng Q.Y."/>
        </authorList>
    </citation>
    <scope>NUCLEOTIDE SEQUENCE [LARGE SCALE GENOMIC DNA]</scope>
    <source>
        <strain evidence="2">cv. PAL-ZL1</strain>
    </source>
</reference>
<gene>
    <name evidence="1" type="ORF">D5086_003538</name>
</gene>
<name>A0ACC4D4L5_POPAL</name>
<keyword evidence="2" id="KW-1185">Reference proteome</keyword>